<protein>
    <submittedName>
        <fullName evidence="3">Uncharacterized protein</fullName>
    </submittedName>
</protein>
<dbReference type="PANTHER" id="PTHR11102:SF160">
    <property type="entry name" value="ERAD-ASSOCIATED E3 UBIQUITIN-PROTEIN LIGASE COMPONENT HRD3"/>
    <property type="match status" value="1"/>
</dbReference>
<dbReference type="PANTHER" id="PTHR11102">
    <property type="entry name" value="SEL-1-LIKE PROTEIN"/>
    <property type="match status" value="1"/>
</dbReference>
<dbReference type="InterPro" id="IPR011990">
    <property type="entry name" value="TPR-like_helical_dom_sf"/>
</dbReference>
<reference evidence="3 4" key="1">
    <citation type="journal article" date="2012" name="Genome Biol.">
        <title>Genome and low-iron response of an oceanic diatom adapted to chronic iron limitation.</title>
        <authorList>
            <person name="Lommer M."/>
            <person name="Specht M."/>
            <person name="Roy A.S."/>
            <person name="Kraemer L."/>
            <person name="Andreson R."/>
            <person name="Gutowska M.A."/>
            <person name="Wolf J."/>
            <person name="Bergner S.V."/>
            <person name="Schilhabel M.B."/>
            <person name="Klostermeier U.C."/>
            <person name="Beiko R.G."/>
            <person name="Rosenstiel P."/>
            <person name="Hippler M."/>
            <person name="Laroche J."/>
        </authorList>
    </citation>
    <scope>NUCLEOTIDE SEQUENCE [LARGE SCALE GENOMIC DNA]</scope>
    <source>
        <strain evidence="3 4">CCMP1005</strain>
    </source>
</reference>
<dbReference type="SMART" id="SM00671">
    <property type="entry name" value="SEL1"/>
    <property type="match status" value="2"/>
</dbReference>
<dbReference type="InterPro" id="IPR006597">
    <property type="entry name" value="Sel1-like"/>
</dbReference>
<name>K0S4T0_THAOC</name>
<dbReference type="SUPFAM" id="SSF81901">
    <property type="entry name" value="HCP-like"/>
    <property type="match status" value="1"/>
</dbReference>
<comment type="similarity">
    <text evidence="1">Belongs to the sel-1 family.</text>
</comment>
<dbReference type="EMBL" id="AGNL01032865">
    <property type="protein sequence ID" value="EJK55936.1"/>
    <property type="molecule type" value="Genomic_DNA"/>
</dbReference>
<sequence length="277" mass="30676">MGDTCPFCRTPTPDSDAAKLALVRKRVDAKDPKANNVLADICYRGNYGLKIDIPRSFDLWTEAARLGDKDGHCRIGFLYFNGKGVEKDVARGIRHWQQAAIHGHPESRFMLGFHENDVGNHDLAVQHWMISANMGCEKSLNGIKDIFMKGHATKAQYAEVLRGYQNALEETKSPQQKGLHSARLSAVQDPGSYLGLTFPGEGRGRMEVLQLPPTNGEAAWPPPYPHGETAPSTDVRRSPSKLEYSRRVSTAVIAPPGSSHEKNRPRALKRSRVARPT</sequence>
<proteinExistence type="inferred from homology"/>
<feature type="non-terminal residue" evidence="3">
    <location>
        <position position="277"/>
    </location>
</feature>
<dbReference type="Gene3D" id="1.25.40.10">
    <property type="entry name" value="Tetratricopeptide repeat domain"/>
    <property type="match status" value="1"/>
</dbReference>
<gene>
    <name evidence="3" type="ORF">THAOC_24269</name>
</gene>
<feature type="compositionally biased region" description="Basic residues" evidence="2">
    <location>
        <begin position="265"/>
        <end position="277"/>
    </location>
</feature>
<dbReference type="Pfam" id="PF08238">
    <property type="entry name" value="Sel1"/>
    <property type="match status" value="2"/>
</dbReference>
<keyword evidence="4" id="KW-1185">Reference proteome</keyword>
<dbReference type="InterPro" id="IPR050767">
    <property type="entry name" value="Sel1_AlgK"/>
</dbReference>
<comment type="caution">
    <text evidence="3">The sequence shown here is derived from an EMBL/GenBank/DDBJ whole genome shotgun (WGS) entry which is preliminary data.</text>
</comment>
<evidence type="ECO:0000313" key="4">
    <source>
        <dbReference type="Proteomes" id="UP000266841"/>
    </source>
</evidence>
<feature type="region of interest" description="Disordered" evidence="2">
    <location>
        <begin position="213"/>
        <end position="277"/>
    </location>
</feature>
<dbReference type="OrthoDB" id="2384430at2759"/>
<dbReference type="Proteomes" id="UP000266841">
    <property type="component" value="Unassembled WGS sequence"/>
</dbReference>
<evidence type="ECO:0000256" key="2">
    <source>
        <dbReference type="SAM" id="MobiDB-lite"/>
    </source>
</evidence>
<dbReference type="AlphaFoldDB" id="K0S4T0"/>
<accession>K0S4T0</accession>
<evidence type="ECO:0000256" key="1">
    <source>
        <dbReference type="ARBA" id="ARBA00038101"/>
    </source>
</evidence>
<evidence type="ECO:0000313" key="3">
    <source>
        <dbReference type="EMBL" id="EJK55936.1"/>
    </source>
</evidence>
<organism evidence="3 4">
    <name type="scientific">Thalassiosira oceanica</name>
    <name type="common">Marine diatom</name>
    <dbReference type="NCBI Taxonomy" id="159749"/>
    <lineage>
        <taxon>Eukaryota</taxon>
        <taxon>Sar</taxon>
        <taxon>Stramenopiles</taxon>
        <taxon>Ochrophyta</taxon>
        <taxon>Bacillariophyta</taxon>
        <taxon>Coscinodiscophyceae</taxon>
        <taxon>Thalassiosirophycidae</taxon>
        <taxon>Thalassiosirales</taxon>
        <taxon>Thalassiosiraceae</taxon>
        <taxon>Thalassiosira</taxon>
    </lineage>
</organism>